<dbReference type="GO" id="GO:0060307">
    <property type="term" value="P:regulation of ventricular cardiac muscle cell membrane repolarization"/>
    <property type="evidence" value="ECO:0007669"/>
    <property type="project" value="TreeGrafter"/>
</dbReference>
<keyword evidence="3" id="KW-0732">Signal</keyword>
<feature type="transmembrane region" description="Helical" evidence="8">
    <location>
        <begin position="64"/>
        <end position="89"/>
    </location>
</feature>
<dbReference type="GO" id="GO:0086002">
    <property type="term" value="P:cardiac muscle cell action potential involved in contraction"/>
    <property type="evidence" value="ECO:0007669"/>
    <property type="project" value="TreeGrafter"/>
</dbReference>
<keyword evidence="10" id="KW-1185">Reference proteome</keyword>
<dbReference type="InterPro" id="IPR000920">
    <property type="entry name" value="Myelin_P0-rel"/>
</dbReference>
<keyword evidence="2 8" id="KW-0812">Transmembrane</keyword>
<keyword evidence="6" id="KW-1015">Disulfide bond</keyword>
<keyword evidence="4 8" id="KW-1133">Transmembrane helix</keyword>
<proteinExistence type="predicted"/>
<keyword evidence="7" id="KW-0393">Immunoglobulin domain</keyword>
<dbReference type="InParanoid" id="H2Y3Z4"/>
<dbReference type="Proteomes" id="UP000007875">
    <property type="component" value="Unassembled WGS sequence"/>
</dbReference>
<dbReference type="AlphaFoldDB" id="H2Y3Z4"/>
<sequence>MNDANQMQTSLPTFVFLRNKPTFSDNGVYTLRIKNDKFEVDFNFNITVLNITAPVNNPPPPNNLGVIIGAACGGVVLLILIVVLVYCIVSKQRNKTPKGKLIFFAVKMEAIIHMTGKRWTIHSMLHQV</sequence>
<dbReference type="GO" id="GO:0001518">
    <property type="term" value="C:voltage-gated sodium channel complex"/>
    <property type="evidence" value="ECO:0007669"/>
    <property type="project" value="TreeGrafter"/>
</dbReference>
<evidence type="ECO:0000256" key="4">
    <source>
        <dbReference type="ARBA" id="ARBA00022989"/>
    </source>
</evidence>
<dbReference type="PANTHER" id="PTHR13869:SF42">
    <property type="match status" value="1"/>
</dbReference>
<dbReference type="GO" id="GO:0044325">
    <property type="term" value="F:transmembrane transporter binding"/>
    <property type="evidence" value="ECO:0007669"/>
    <property type="project" value="TreeGrafter"/>
</dbReference>
<keyword evidence="5 8" id="KW-0472">Membrane</keyword>
<evidence type="ECO:0000313" key="9">
    <source>
        <dbReference type="Ensembl" id="ENSCSAVP00000000042.1"/>
    </source>
</evidence>
<evidence type="ECO:0000256" key="2">
    <source>
        <dbReference type="ARBA" id="ARBA00022692"/>
    </source>
</evidence>
<dbReference type="Ensembl" id="ENSCSAVT00000000042.1">
    <property type="protein sequence ID" value="ENSCSAVP00000000042.1"/>
    <property type="gene ID" value="ENSCSAVG00000000021.1"/>
</dbReference>
<dbReference type="PANTHER" id="PTHR13869">
    <property type="entry name" value="MYELIN P0 RELATED"/>
    <property type="match status" value="1"/>
</dbReference>
<reference evidence="10" key="1">
    <citation type="submission" date="2003-08" db="EMBL/GenBank/DDBJ databases">
        <authorList>
            <person name="Birren B."/>
            <person name="Nusbaum C."/>
            <person name="Abebe A."/>
            <person name="Abouelleil A."/>
            <person name="Adekoya E."/>
            <person name="Ait-zahra M."/>
            <person name="Allen N."/>
            <person name="Allen T."/>
            <person name="An P."/>
            <person name="Anderson M."/>
            <person name="Anderson S."/>
            <person name="Arachchi H."/>
            <person name="Armbruster J."/>
            <person name="Bachantsang P."/>
            <person name="Baldwin J."/>
            <person name="Barry A."/>
            <person name="Bayul T."/>
            <person name="Blitshsteyn B."/>
            <person name="Bloom T."/>
            <person name="Blye J."/>
            <person name="Boguslavskiy L."/>
            <person name="Borowsky M."/>
            <person name="Boukhgalter B."/>
            <person name="Brunache A."/>
            <person name="Butler J."/>
            <person name="Calixte N."/>
            <person name="Calvo S."/>
            <person name="Camarata J."/>
            <person name="Campo K."/>
            <person name="Chang J."/>
            <person name="Cheshatsang Y."/>
            <person name="Citroen M."/>
            <person name="Collymore A."/>
            <person name="Considine T."/>
            <person name="Cook A."/>
            <person name="Cooke P."/>
            <person name="Corum B."/>
            <person name="Cuomo C."/>
            <person name="David R."/>
            <person name="Dawoe T."/>
            <person name="Degray S."/>
            <person name="Dodge S."/>
            <person name="Dooley K."/>
            <person name="Dorje P."/>
            <person name="Dorjee K."/>
            <person name="Dorris L."/>
            <person name="Duffey N."/>
            <person name="Dupes A."/>
            <person name="Elkins T."/>
            <person name="Engels R."/>
            <person name="Erickson J."/>
            <person name="Farina A."/>
            <person name="Faro S."/>
            <person name="Ferreira P."/>
            <person name="Fischer H."/>
            <person name="Fitzgerald M."/>
            <person name="Foley K."/>
            <person name="Gage D."/>
            <person name="Galagan J."/>
            <person name="Gearin G."/>
            <person name="Gnerre S."/>
            <person name="Gnirke A."/>
            <person name="Goyette A."/>
            <person name="Graham J."/>
            <person name="Grandbois E."/>
            <person name="Gyaltsen K."/>
            <person name="Hafez N."/>
            <person name="Hagopian D."/>
            <person name="Hagos B."/>
            <person name="Hall J."/>
            <person name="Hatcher B."/>
            <person name="Heller A."/>
            <person name="Higgins H."/>
            <person name="Honan T."/>
            <person name="Horn A."/>
            <person name="Houde N."/>
            <person name="Hughes L."/>
            <person name="Hulme W."/>
            <person name="Husby E."/>
            <person name="Iliev I."/>
            <person name="Jaffe D."/>
            <person name="Jones C."/>
            <person name="Kamal M."/>
            <person name="Kamat A."/>
            <person name="Kamvysselis M."/>
            <person name="Karlsson E."/>
            <person name="Kells C."/>
            <person name="Kieu A."/>
            <person name="Kisner P."/>
            <person name="Kodira C."/>
            <person name="Kulbokas E."/>
            <person name="Labutti K."/>
            <person name="Lama D."/>
            <person name="Landers T."/>
            <person name="Leger J."/>
            <person name="Levine S."/>
            <person name="Lewis D."/>
            <person name="Lewis T."/>
            <person name="Lindblad-toh K."/>
            <person name="Liu X."/>
            <person name="Lokyitsang T."/>
            <person name="Lokyitsang Y."/>
            <person name="Lucien O."/>
            <person name="Lui A."/>
            <person name="Ma L.J."/>
            <person name="Mabbitt R."/>
            <person name="Macdonald J."/>
            <person name="Maclean C."/>
            <person name="Major J."/>
            <person name="Manning J."/>
            <person name="Marabella R."/>
            <person name="Maru K."/>
            <person name="Matthews C."/>
            <person name="Mauceli E."/>
            <person name="Mccarthy M."/>
            <person name="Mcdonough S."/>
            <person name="Mcghee T."/>
            <person name="Meldrim J."/>
            <person name="Meneus L."/>
            <person name="Mesirov J."/>
            <person name="Mihalev A."/>
            <person name="Mihova T."/>
            <person name="Mikkelsen T."/>
            <person name="Mlenga V."/>
            <person name="Moru K."/>
            <person name="Mozes J."/>
            <person name="Mulrain L."/>
            <person name="Munson G."/>
            <person name="Naylor J."/>
            <person name="Newes C."/>
            <person name="Nguyen C."/>
            <person name="Nguyen N."/>
            <person name="Nguyen T."/>
            <person name="Nicol R."/>
            <person name="Nielsen C."/>
            <person name="Nizzari M."/>
            <person name="Norbu C."/>
            <person name="Norbu N."/>
            <person name="O'donnell P."/>
            <person name="Okoawo O."/>
            <person name="O'leary S."/>
            <person name="Omotosho B."/>
            <person name="O'neill K."/>
            <person name="Osman S."/>
            <person name="Parker S."/>
            <person name="Perrin D."/>
            <person name="Phunkhang P."/>
            <person name="Piqani B."/>
            <person name="Purcell S."/>
            <person name="Rachupka T."/>
            <person name="Ramasamy U."/>
            <person name="Rameau R."/>
            <person name="Ray V."/>
            <person name="Raymond C."/>
            <person name="Retta R."/>
            <person name="Richardson S."/>
            <person name="Rise C."/>
            <person name="Rodriguez J."/>
            <person name="Rogers J."/>
            <person name="Rogov P."/>
            <person name="Rutman M."/>
            <person name="Schupbach R."/>
            <person name="Seaman C."/>
            <person name="Settipalli S."/>
            <person name="Sharpe T."/>
            <person name="Sheridan J."/>
            <person name="Sherpa N."/>
            <person name="Shi J."/>
            <person name="Smirnov S."/>
            <person name="Smith C."/>
            <person name="Sougnez C."/>
            <person name="Spencer B."/>
            <person name="Stalker J."/>
            <person name="Stange-thomann N."/>
            <person name="Stavropoulos S."/>
            <person name="Stetson K."/>
            <person name="Stone C."/>
            <person name="Stone S."/>
            <person name="Stubbs M."/>
            <person name="Talamas J."/>
            <person name="Tchuinga P."/>
            <person name="Tenzing P."/>
            <person name="Tesfaye S."/>
            <person name="Theodore J."/>
            <person name="Thoulutsang Y."/>
            <person name="Topham K."/>
            <person name="Towey S."/>
            <person name="Tsamla T."/>
            <person name="Tsomo N."/>
            <person name="Vallee D."/>
            <person name="Vassiliev H."/>
            <person name="Venkataraman V."/>
            <person name="Vinson J."/>
            <person name="Vo A."/>
            <person name="Wade C."/>
            <person name="Wang S."/>
            <person name="Wangchuk T."/>
            <person name="Wangdi T."/>
            <person name="Whittaker C."/>
            <person name="Wilkinson J."/>
            <person name="Wu Y."/>
            <person name="Wyman D."/>
            <person name="Yadav S."/>
            <person name="Yang S."/>
            <person name="Yang X."/>
            <person name="Yeager S."/>
            <person name="Yee E."/>
            <person name="Young G."/>
            <person name="Zainoun J."/>
            <person name="Zembeck L."/>
            <person name="Zimmer A."/>
            <person name="Zody M."/>
            <person name="Lander E."/>
        </authorList>
    </citation>
    <scope>NUCLEOTIDE SEQUENCE [LARGE SCALE GENOMIC DNA]</scope>
</reference>
<reference evidence="9" key="2">
    <citation type="submission" date="2025-08" db="UniProtKB">
        <authorList>
            <consortium name="Ensembl"/>
        </authorList>
    </citation>
    <scope>IDENTIFICATION</scope>
</reference>
<evidence type="ECO:0000256" key="6">
    <source>
        <dbReference type="ARBA" id="ARBA00023157"/>
    </source>
</evidence>
<dbReference type="HOGENOM" id="CLU_1958804_0_0_1"/>
<accession>H2Y3Z4</accession>
<reference evidence="9" key="3">
    <citation type="submission" date="2025-09" db="UniProtKB">
        <authorList>
            <consortium name="Ensembl"/>
        </authorList>
    </citation>
    <scope>IDENTIFICATION</scope>
</reference>
<evidence type="ECO:0000256" key="7">
    <source>
        <dbReference type="ARBA" id="ARBA00023319"/>
    </source>
</evidence>
<evidence type="ECO:0000256" key="8">
    <source>
        <dbReference type="SAM" id="Phobius"/>
    </source>
</evidence>
<evidence type="ECO:0000256" key="5">
    <source>
        <dbReference type="ARBA" id="ARBA00023136"/>
    </source>
</evidence>
<evidence type="ECO:0000256" key="1">
    <source>
        <dbReference type="ARBA" id="ARBA00004370"/>
    </source>
</evidence>
<dbReference type="GO" id="GO:0017080">
    <property type="term" value="F:sodium channel regulator activity"/>
    <property type="evidence" value="ECO:0007669"/>
    <property type="project" value="TreeGrafter"/>
</dbReference>
<organism evidence="9 10">
    <name type="scientific">Ciona savignyi</name>
    <name type="common">Pacific transparent sea squirt</name>
    <dbReference type="NCBI Taxonomy" id="51511"/>
    <lineage>
        <taxon>Eukaryota</taxon>
        <taxon>Metazoa</taxon>
        <taxon>Chordata</taxon>
        <taxon>Tunicata</taxon>
        <taxon>Ascidiacea</taxon>
        <taxon>Phlebobranchia</taxon>
        <taxon>Cionidae</taxon>
        <taxon>Ciona</taxon>
    </lineage>
</organism>
<name>H2Y3Z4_CIOSA</name>
<protein>
    <submittedName>
        <fullName evidence="9">Uncharacterized protein</fullName>
    </submittedName>
</protein>
<comment type="subcellular location">
    <subcellularLocation>
        <location evidence="1">Membrane</location>
    </subcellularLocation>
</comment>
<evidence type="ECO:0000313" key="10">
    <source>
        <dbReference type="Proteomes" id="UP000007875"/>
    </source>
</evidence>
<evidence type="ECO:0000256" key="3">
    <source>
        <dbReference type="ARBA" id="ARBA00022729"/>
    </source>
</evidence>